<dbReference type="PANTHER" id="PTHR46203">
    <property type="entry name" value="PROBABLE PEPTIDE CHAIN RELEASE FACTOR C12ORF65"/>
    <property type="match status" value="1"/>
</dbReference>
<keyword evidence="8" id="KW-1185">Reference proteome</keyword>
<protein>
    <submittedName>
        <fullName evidence="7">RF-1 domain-domain-containing protein</fullName>
    </submittedName>
</protein>
<dbReference type="GO" id="GO:0003747">
    <property type="term" value="F:translation release factor activity"/>
    <property type="evidence" value="ECO:0007669"/>
    <property type="project" value="InterPro"/>
</dbReference>
<keyword evidence="4" id="KW-0496">Mitochondrion</keyword>
<keyword evidence="3" id="KW-0809">Transit peptide</keyword>
<evidence type="ECO:0000256" key="4">
    <source>
        <dbReference type="ARBA" id="ARBA00023128"/>
    </source>
</evidence>
<comment type="similarity">
    <text evidence="2">Belongs to the prokaryotic/mitochondrial release factor family.</text>
</comment>
<dbReference type="SUPFAM" id="SSF75620">
    <property type="entry name" value="Release factor"/>
    <property type="match status" value="1"/>
</dbReference>
<dbReference type="Proteomes" id="UP000241462">
    <property type="component" value="Unassembled WGS sequence"/>
</dbReference>
<evidence type="ECO:0000313" key="7">
    <source>
        <dbReference type="EMBL" id="PSR83368.1"/>
    </source>
</evidence>
<feature type="region of interest" description="Disordered" evidence="5">
    <location>
        <begin position="58"/>
        <end position="141"/>
    </location>
</feature>
<feature type="compositionally biased region" description="Pro residues" evidence="5">
    <location>
        <begin position="109"/>
        <end position="118"/>
    </location>
</feature>
<reference evidence="7 8" key="1">
    <citation type="journal article" date="2018" name="Mycol. Prog.">
        <title>Coniella lustricola, a new species from submerged detritus.</title>
        <authorList>
            <person name="Raudabaugh D.B."/>
            <person name="Iturriaga T."/>
            <person name="Carver A."/>
            <person name="Mondo S."/>
            <person name="Pangilinan J."/>
            <person name="Lipzen A."/>
            <person name="He G."/>
            <person name="Amirebrahimi M."/>
            <person name="Grigoriev I.V."/>
            <person name="Miller A.N."/>
        </authorList>
    </citation>
    <scope>NUCLEOTIDE SEQUENCE [LARGE SCALE GENOMIC DNA]</scope>
    <source>
        <strain evidence="7 8">B22-T-1</strain>
    </source>
</reference>
<evidence type="ECO:0000256" key="3">
    <source>
        <dbReference type="ARBA" id="ARBA00022946"/>
    </source>
</evidence>
<evidence type="ECO:0000259" key="6">
    <source>
        <dbReference type="Pfam" id="PF00472"/>
    </source>
</evidence>
<name>A0A2T3A5R7_9PEZI</name>
<dbReference type="STRING" id="2025994.A0A2T3A5R7"/>
<accession>A0A2T3A5R7</accession>
<dbReference type="AlphaFoldDB" id="A0A2T3A5R7"/>
<dbReference type="Gene3D" id="3.30.160.20">
    <property type="match status" value="1"/>
</dbReference>
<proteinExistence type="inferred from homology"/>
<gene>
    <name evidence="7" type="ORF">BD289DRAFT_436040</name>
</gene>
<organism evidence="7 8">
    <name type="scientific">Coniella lustricola</name>
    <dbReference type="NCBI Taxonomy" id="2025994"/>
    <lineage>
        <taxon>Eukaryota</taxon>
        <taxon>Fungi</taxon>
        <taxon>Dikarya</taxon>
        <taxon>Ascomycota</taxon>
        <taxon>Pezizomycotina</taxon>
        <taxon>Sordariomycetes</taxon>
        <taxon>Sordariomycetidae</taxon>
        <taxon>Diaporthales</taxon>
        <taxon>Schizoparmaceae</taxon>
        <taxon>Coniella</taxon>
    </lineage>
</organism>
<dbReference type="GO" id="GO:0032543">
    <property type="term" value="P:mitochondrial translation"/>
    <property type="evidence" value="ECO:0007669"/>
    <property type="project" value="UniProtKB-ARBA"/>
</dbReference>
<feature type="compositionally biased region" description="Acidic residues" evidence="5">
    <location>
        <begin position="244"/>
        <end position="268"/>
    </location>
</feature>
<evidence type="ECO:0000313" key="8">
    <source>
        <dbReference type="Proteomes" id="UP000241462"/>
    </source>
</evidence>
<evidence type="ECO:0000256" key="1">
    <source>
        <dbReference type="ARBA" id="ARBA00004173"/>
    </source>
</evidence>
<comment type="subcellular location">
    <subcellularLocation>
        <location evidence="1">Mitochondrion</location>
    </subcellularLocation>
</comment>
<dbReference type="InParanoid" id="A0A2T3A5R7"/>
<evidence type="ECO:0000256" key="2">
    <source>
        <dbReference type="ARBA" id="ARBA00010835"/>
    </source>
</evidence>
<feature type="compositionally biased region" description="Basic residues" evidence="5">
    <location>
        <begin position="205"/>
        <end position="215"/>
    </location>
</feature>
<feature type="compositionally biased region" description="Basic and acidic residues" evidence="5">
    <location>
        <begin position="216"/>
        <end position="225"/>
    </location>
</feature>
<dbReference type="EMBL" id="KZ678461">
    <property type="protein sequence ID" value="PSR83368.1"/>
    <property type="molecule type" value="Genomic_DNA"/>
</dbReference>
<dbReference type="InterPro" id="IPR045853">
    <property type="entry name" value="Pep_chain_release_fac_I_sf"/>
</dbReference>
<dbReference type="InterPro" id="IPR000352">
    <property type="entry name" value="Pep_chain_release_fac_I"/>
</dbReference>
<dbReference type="PANTHER" id="PTHR46203:SF1">
    <property type="entry name" value="MITOCHONDRIAL TRANSLATION RELEASE FACTOR IN RESCUE"/>
    <property type="match status" value="1"/>
</dbReference>
<feature type="region of interest" description="Disordered" evidence="5">
    <location>
        <begin position="202"/>
        <end position="285"/>
    </location>
</feature>
<dbReference type="Pfam" id="PF00472">
    <property type="entry name" value="RF-1"/>
    <property type="match status" value="1"/>
</dbReference>
<dbReference type="GO" id="GO:0005739">
    <property type="term" value="C:mitochondrion"/>
    <property type="evidence" value="ECO:0007669"/>
    <property type="project" value="UniProtKB-SubCell"/>
</dbReference>
<dbReference type="FunFam" id="3.30.160.20:FF:000065">
    <property type="entry name" value="Peptidyl-tRNA hydrolase domain protein"/>
    <property type="match status" value="1"/>
</dbReference>
<evidence type="ECO:0000256" key="5">
    <source>
        <dbReference type="SAM" id="MobiDB-lite"/>
    </source>
</evidence>
<feature type="compositionally biased region" description="Low complexity" evidence="5">
    <location>
        <begin position="62"/>
        <end position="93"/>
    </location>
</feature>
<sequence length="285" mass="31255">MRSRLSALQTLKFATISKTPLPLSSSPCCGHCHPLVPPNNNKTFALVQTRITRVNLSTSSRVCSETATATTTNTDPTTTSTPVPLVSTSTSTRTSKKAGTKETGAKVTPKPPKPSKPKPPPEDEITEVYVKGSGPGGQKINKTNSAVQLKHLPTGIVVKCQETRSRSQNRKLARRSLAEKLDDHYNGDNSYAAYRARLALNKKASAQKKARRKHRAAAEAKERVQTDAAQAVGQTVGQKKGQEQEEEDQENEYEDEEDDYEDEEDEYEKEFPAGSKTGTRKGRKT</sequence>
<dbReference type="OrthoDB" id="277888at2759"/>
<dbReference type="InterPro" id="IPR052405">
    <property type="entry name" value="Mito_Transl_Release_Factor"/>
</dbReference>
<feature type="domain" description="Prokaryotic-type class I peptide chain release factors" evidence="6">
    <location>
        <begin position="122"/>
        <end position="216"/>
    </location>
</feature>